<protein>
    <submittedName>
        <fullName evidence="1">Uncharacterized protein</fullName>
    </submittedName>
</protein>
<gene>
    <name evidence="1" type="ORF">CRENPOLYSF1_580057</name>
</gene>
<sequence length="50" mass="5630">MNAGDFFNSTNNFYQLSAKTAKPKLIGYNVSEEKGMQSVYSVESRILTIH</sequence>
<organism evidence="1 2">
    <name type="scientific">Crenothrix polyspora</name>
    <dbReference type="NCBI Taxonomy" id="360316"/>
    <lineage>
        <taxon>Bacteria</taxon>
        <taxon>Pseudomonadati</taxon>
        <taxon>Pseudomonadota</taxon>
        <taxon>Gammaproteobacteria</taxon>
        <taxon>Methylococcales</taxon>
        <taxon>Crenotrichaceae</taxon>
        <taxon>Crenothrix</taxon>
    </lineage>
</organism>
<dbReference type="Proteomes" id="UP000195667">
    <property type="component" value="Unassembled WGS sequence"/>
</dbReference>
<evidence type="ECO:0000313" key="1">
    <source>
        <dbReference type="EMBL" id="SJM94782.1"/>
    </source>
</evidence>
<dbReference type="EMBL" id="FUKI01000135">
    <property type="protein sequence ID" value="SJM94782.1"/>
    <property type="molecule type" value="Genomic_DNA"/>
</dbReference>
<dbReference type="AlphaFoldDB" id="A0A1R4HEY3"/>
<evidence type="ECO:0000313" key="2">
    <source>
        <dbReference type="Proteomes" id="UP000195667"/>
    </source>
</evidence>
<reference evidence="2" key="1">
    <citation type="submission" date="2017-02" db="EMBL/GenBank/DDBJ databases">
        <authorList>
            <person name="Daims H."/>
        </authorList>
    </citation>
    <scope>NUCLEOTIDE SEQUENCE [LARGE SCALE GENOMIC DNA]</scope>
</reference>
<accession>A0A1R4HEY3</accession>
<name>A0A1R4HEY3_9GAMM</name>
<keyword evidence="2" id="KW-1185">Reference proteome</keyword>
<proteinExistence type="predicted"/>